<proteinExistence type="inferred from homology"/>
<keyword evidence="7 9" id="KW-0472">Membrane</keyword>
<evidence type="ECO:0000256" key="8">
    <source>
        <dbReference type="ARBA" id="ARBA00035655"/>
    </source>
</evidence>
<keyword evidence="6 9" id="KW-1133">Transmembrane helix</keyword>
<feature type="transmembrane region" description="Helical" evidence="9">
    <location>
        <begin position="291"/>
        <end position="313"/>
    </location>
</feature>
<evidence type="ECO:0000256" key="7">
    <source>
        <dbReference type="ARBA" id="ARBA00023136"/>
    </source>
</evidence>
<evidence type="ECO:0000256" key="4">
    <source>
        <dbReference type="ARBA" id="ARBA00022519"/>
    </source>
</evidence>
<evidence type="ECO:0000256" key="2">
    <source>
        <dbReference type="ARBA" id="ARBA00022448"/>
    </source>
</evidence>
<dbReference type="EMBL" id="VHSH01000006">
    <property type="protein sequence ID" value="TQV78669.1"/>
    <property type="molecule type" value="Genomic_DNA"/>
</dbReference>
<sequence length="362" mass="37270">MLAGCGLGAGLVVGAAARGVRFCTFGAIEDWILADDTRRMRSWGLAMAVAMMAVQFLDAWGGARIGESFYLSASFGWAGAIVGGLLFGFGMAMVGTCGYGTLVRLGGGDLRAIVVFLVLGLSAYMTARGITGVLREAVIDPLSLNLEKLGGQGLSHLLSAALGIERSSISMGLGLVVPLVMVRWCFQSAAFRAAPRDIFGGLIIGLAVAAGFAATGIVGADPFDPQRVESLTYVLPPGETIIYLLTFSGATIDFGVGLVIGTIAGAFLTAAAKRELRLEAFDDAREMRRHLLGALLMGFGGVTALGCTVGQGISGIATLSLSAPLALGSILLGAAFGLHYLVSGSVREAFSALHAVGREPFN</sequence>
<comment type="caution">
    <text evidence="10">The sequence shown here is derived from an EMBL/GenBank/DDBJ whole genome shotgun (WGS) entry which is preliminary data.</text>
</comment>
<dbReference type="Proteomes" id="UP000315252">
    <property type="component" value="Unassembled WGS sequence"/>
</dbReference>
<dbReference type="PANTHER" id="PTHR30574:SF1">
    <property type="entry name" value="SULPHUR TRANSPORT DOMAIN-CONTAINING PROTEIN"/>
    <property type="match status" value="1"/>
</dbReference>
<evidence type="ECO:0000256" key="5">
    <source>
        <dbReference type="ARBA" id="ARBA00022692"/>
    </source>
</evidence>
<keyword evidence="11" id="KW-1185">Reference proteome</keyword>
<keyword evidence="4" id="KW-0997">Cell inner membrane</keyword>
<keyword evidence="2" id="KW-0813">Transport</keyword>
<evidence type="ECO:0000256" key="3">
    <source>
        <dbReference type="ARBA" id="ARBA00022475"/>
    </source>
</evidence>
<evidence type="ECO:0000256" key="9">
    <source>
        <dbReference type="SAM" id="Phobius"/>
    </source>
</evidence>
<dbReference type="Pfam" id="PF04143">
    <property type="entry name" value="Sulf_transp"/>
    <property type="match status" value="1"/>
</dbReference>
<evidence type="ECO:0000256" key="6">
    <source>
        <dbReference type="ARBA" id="ARBA00022989"/>
    </source>
</evidence>
<keyword evidence="5 9" id="KW-0812">Transmembrane</keyword>
<organism evidence="10 11">
    <name type="scientific">Denitrobaculum tricleocarpae</name>
    <dbReference type="NCBI Taxonomy" id="2591009"/>
    <lineage>
        <taxon>Bacteria</taxon>
        <taxon>Pseudomonadati</taxon>
        <taxon>Pseudomonadota</taxon>
        <taxon>Alphaproteobacteria</taxon>
        <taxon>Rhodospirillales</taxon>
        <taxon>Rhodospirillaceae</taxon>
        <taxon>Denitrobaculum</taxon>
    </lineage>
</organism>
<gene>
    <name evidence="10" type="ORF">FKG95_18795</name>
</gene>
<feature type="transmembrane region" description="Helical" evidence="9">
    <location>
        <begin position="319"/>
        <end position="342"/>
    </location>
</feature>
<comment type="subcellular location">
    <subcellularLocation>
        <location evidence="1">Cell inner membrane</location>
        <topology evidence="1">Multi-pass membrane protein</topology>
    </subcellularLocation>
</comment>
<feature type="transmembrane region" description="Helical" evidence="9">
    <location>
        <begin position="169"/>
        <end position="186"/>
    </location>
</feature>
<feature type="transmembrane region" description="Helical" evidence="9">
    <location>
        <begin position="43"/>
        <end position="63"/>
    </location>
</feature>
<evidence type="ECO:0000313" key="10">
    <source>
        <dbReference type="EMBL" id="TQV78669.1"/>
    </source>
</evidence>
<name>A0A545TN61_9PROT</name>
<feature type="transmembrane region" description="Helical" evidence="9">
    <location>
        <begin position="113"/>
        <end position="134"/>
    </location>
</feature>
<comment type="similarity">
    <text evidence="8">Belongs to the TsuA/YedE (TC 9.B.102) family.</text>
</comment>
<dbReference type="OrthoDB" id="5342349at2"/>
<keyword evidence="3" id="KW-1003">Cell membrane</keyword>
<evidence type="ECO:0000313" key="11">
    <source>
        <dbReference type="Proteomes" id="UP000315252"/>
    </source>
</evidence>
<feature type="transmembrane region" description="Helical" evidence="9">
    <location>
        <begin position="198"/>
        <end position="220"/>
    </location>
</feature>
<accession>A0A545TN61</accession>
<dbReference type="AlphaFoldDB" id="A0A545TN61"/>
<evidence type="ECO:0000256" key="1">
    <source>
        <dbReference type="ARBA" id="ARBA00004429"/>
    </source>
</evidence>
<dbReference type="PANTHER" id="PTHR30574">
    <property type="entry name" value="INNER MEMBRANE PROTEIN YEDE"/>
    <property type="match status" value="1"/>
</dbReference>
<dbReference type="GO" id="GO:0005886">
    <property type="term" value="C:plasma membrane"/>
    <property type="evidence" value="ECO:0007669"/>
    <property type="project" value="UniProtKB-SubCell"/>
</dbReference>
<feature type="transmembrane region" description="Helical" evidence="9">
    <location>
        <begin position="75"/>
        <end position="101"/>
    </location>
</feature>
<dbReference type="InterPro" id="IPR007272">
    <property type="entry name" value="Sulf_transp_TsuA/YedE"/>
</dbReference>
<reference evidence="10 11" key="1">
    <citation type="submission" date="2019-06" db="EMBL/GenBank/DDBJ databases">
        <title>Whole genome sequence for Rhodospirillaceae sp. R148.</title>
        <authorList>
            <person name="Wang G."/>
        </authorList>
    </citation>
    <scope>NUCLEOTIDE SEQUENCE [LARGE SCALE GENOMIC DNA]</scope>
    <source>
        <strain evidence="10 11">R148</strain>
    </source>
</reference>
<protein>
    <submittedName>
        <fullName evidence="10">YeeE/YedE family protein</fullName>
    </submittedName>
</protein>
<feature type="transmembrane region" description="Helical" evidence="9">
    <location>
        <begin position="240"/>
        <end position="270"/>
    </location>
</feature>